<dbReference type="OrthoDB" id="9790815at2"/>
<proteinExistence type="inferred from homology"/>
<reference evidence="3 4" key="1">
    <citation type="submission" date="2019-01" db="EMBL/GenBank/DDBJ databases">
        <title>Agromyces.</title>
        <authorList>
            <person name="Li J."/>
        </authorList>
    </citation>
    <scope>NUCLEOTIDE SEQUENCE [LARGE SCALE GENOMIC DNA]</scope>
    <source>
        <strain evidence="3 4">DSM 23870</strain>
    </source>
</reference>
<accession>A0A4Q2M884</accession>
<dbReference type="InterPro" id="IPR011048">
    <property type="entry name" value="Haem_d1_sf"/>
</dbReference>
<sequence>MGAHSNDILIGSYTERMPHVDGRGYGISHVAFDPATGELGDVKPLAATINPSYLAVNRAGTLVAAALEVGEYDGVAGGAVALYRRDPASGALTLLATQSTGGADACHVAFAADESFVVAANYSGGSIAVFPLDDSVLGARSALVQHAGSGPNSDRQEGPHAHQVVVDPVTGNVLVADLGLDAVFVYAVSAGGAVVERQRLALNPGSGPRHLAFAEDGGEFVVVGELDGTVTRVRRADDAFVVGETVRAAVVGTSQPAAVRFSGDRVLVANRGVDVVSTLGVADDFALIADAPVAGRTPREFIVSADGRFVIVASQDDDLIVSYAYDRETGALAEVSRAVTESPVALVLA</sequence>
<dbReference type="EMBL" id="SDPM01000001">
    <property type="protein sequence ID" value="RXZ88238.1"/>
    <property type="molecule type" value="Genomic_DNA"/>
</dbReference>
<comment type="similarity">
    <text evidence="1">Belongs to the cycloisomerase 2 family.</text>
</comment>
<dbReference type="Proteomes" id="UP000581087">
    <property type="component" value="Unassembled WGS sequence"/>
</dbReference>
<dbReference type="AlphaFoldDB" id="A0A4Q2M884"/>
<organism evidence="3 4">
    <name type="scientific">Agromyces atrinae</name>
    <dbReference type="NCBI Taxonomy" id="592376"/>
    <lineage>
        <taxon>Bacteria</taxon>
        <taxon>Bacillati</taxon>
        <taxon>Actinomycetota</taxon>
        <taxon>Actinomycetes</taxon>
        <taxon>Micrococcales</taxon>
        <taxon>Microbacteriaceae</taxon>
        <taxon>Agromyces</taxon>
    </lineage>
</organism>
<gene>
    <name evidence="2" type="ORF">BJ972_002067</name>
    <name evidence="3" type="ORF">ESP50_03395</name>
</gene>
<name>A0A4Q2M884_9MICO</name>
<dbReference type="EC" id="3.1.1.31" evidence="2"/>
<reference evidence="2 5" key="2">
    <citation type="submission" date="2020-07" db="EMBL/GenBank/DDBJ databases">
        <title>Sequencing the genomes of 1000 actinobacteria strains.</title>
        <authorList>
            <person name="Klenk H.-P."/>
        </authorList>
    </citation>
    <scope>NUCLEOTIDE SEQUENCE [LARGE SCALE GENOMIC DNA]</scope>
    <source>
        <strain evidence="2 5">DSM 23870</strain>
    </source>
</reference>
<dbReference type="Proteomes" id="UP000292686">
    <property type="component" value="Unassembled WGS sequence"/>
</dbReference>
<dbReference type="PANTHER" id="PTHR30344">
    <property type="entry name" value="6-PHOSPHOGLUCONOLACTONASE-RELATED"/>
    <property type="match status" value="1"/>
</dbReference>
<dbReference type="InterPro" id="IPR050282">
    <property type="entry name" value="Cycloisomerase_2"/>
</dbReference>
<keyword evidence="2" id="KW-0378">Hydrolase</keyword>
<protein>
    <submittedName>
        <fullName evidence="2">6-phosphogluconolactonase</fullName>
        <ecNumber evidence="2">3.1.1.31</ecNumber>
    </submittedName>
    <submittedName>
        <fullName evidence="3">Lactonase family protein</fullName>
    </submittedName>
</protein>
<dbReference type="RefSeq" id="WP_129172502.1">
    <property type="nucleotide sequence ID" value="NZ_JACCBI010000001.1"/>
</dbReference>
<evidence type="ECO:0000313" key="2">
    <source>
        <dbReference type="EMBL" id="NYD67548.1"/>
    </source>
</evidence>
<dbReference type="GO" id="GO:0017057">
    <property type="term" value="F:6-phosphogluconolactonase activity"/>
    <property type="evidence" value="ECO:0007669"/>
    <property type="project" value="UniProtKB-EC"/>
</dbReference>
<dbReference type="Pfam" id="PF10282">
    <property type="entry name" value="Lactonase"/>
    <property type="match status" value="1"/>
</dbReference>
<evidence type="ECO:0000313" key="5">
    <source>
        <dbReference type="Proteomes" id="UP000581087"/>
    </source>
</evidence>
<dbReference type="PANTHER" id="PTHR30344:SF1">
    <property type="entry name" value="6-PHOSPHOGLUCONOLACTONASE"/>
    <property type="match status" value="1"/>
</dbReference>
<dbReference type="EMBL" id="JACCBI010000001">
    <property type="protein sequence ID" value="NYD67548.1"/>
    <property type="molecule type" value="Genomic_DNA"/>
</dbReference>
<dbReference type="SUPFAM" id="SSF51004">
    <property type="entry name" value="C-terminal (heme d1) domain of cytochrome cd1-nitrite reductase"/>
    <property type="match status" value="1"/>
</dbReference>
<evidence type="ECO:0000256" key="1">
    <source>
        <dbReference type="ARBA" id="ARBA00005564"/>
    </source>
</evidence>
<evidence type="ECO:0000313" key="4">
    <source>
        <dbReference type="Proteomes" id="UP000292686"/>
    </source>
</evidence>
<keyword evidence="4" id="KW-1185">Reference proteome</keyword>
<comment type="caution">
    <text evidence="3">The sequence shown here is derived from an EMBL/GenBank/DDBJ whole genome shotgun (WGS) entry which is preliminary data.</text>
</comment>
<evidence type="ECO:0000313" key="3">
    <source>
        <dbReference type="EMBL" id="RXZ88238.1"/>
    </source>
</evidence>
<dbReference type="InterPro" id="IPR015943">
    <property type="entry name" value="WD40/YVTN_repeat-like_dom_sf"/>
</dbReference>
<dbReference type="Gene3D" id="2.130.10.10">
    <property type="entry name" value="YVTN repeat-like/Quinoprotein amine dehydrogenase"/>
    <property type="match status" value="1"/>
</dbReference>
<dbReference type="GO" id="GO:0005829">
    <property type="term" value="C:cytosol"/>
    <property type="evidence" value="ECO:0007669"/>
    <property type="project" value="TreeGrafter"/>
</dbReference>
<dbReference type="InterPro" id="IPR019405">
    <property type="entry name" value="Lactonase_7-beta_prop"/>
</dbReference>